<reference evidence="1 2" key="1">
    <citation type="submission" date="2017-04" db="EMBL/GenBank/DDBJ databases">
        <authorList>
            <person name="Afonso C.L."/>
            <person name="Miller P.J."/>
            <person name="Scott M.A."/>
            <person name="Spackman E."/>
            <person name="Goraichik I."/>
            <person name="Dimitrov K.M."/>
            <person name="Suarez D.L."/>
            <person name="Swayne D.E."/>
        </authorList>
    </citation>
    <scope>NUCLEOTIDE SEQUENCE [LARGE SCALE GENOMIC DNA]</scope>
    <source>
        <strain evidence="1 2">USBA 355</strain>
    </source>
</reference>
<name>A0A1Y6CPX4_9PROT</name>
<proteinExistence type="predicted"/>
<dbReference type="STRING" id="560819.SAMN05428998_1423"/>
<evidence type="ECO:0000313" key="1">
    <source>
        <dbReference type="EMBL" id="SMF80744.1"/>
    </source>
</evidence>
<accession>A0A1Y6CPX4</accession>
<protein>
    <submittedName>
        <fullName evidence="1">Uncharacterized protein</fullName>
    </submittedName>
</protein>
<dbReference type="AlphaFoldDB" id="A0A1Y6CPX4"/>
<dbReference type="EMBL" id="FWZX01000042">
    <property type="protein sequence ID" value="SMF80744.1"/>
    <property type="molecule type" value="Genomic_DNA"/>
</dbReference>
<organism evidence="1 2">
    <name type="scientific">Tistlia consotensis USBA 355</name>
    <dbReference type="NCBI Taxonomy" id="560819"/>
    <lineage>
        <taxon>Bacteria</taxon>
        <taxon>Pseudomonadati</taxon>
        <taxon>Pseudomonadota</taxon>
        <taxon>Alphaproteobacteria</taxon>
        <taxon>Rhodospirillales</taxon>
        <taxon>Rhodovibrionaceae</taxon>
        <taxon>Tistlia</taxon>
    </lineage>
</organism>
<dbReference type="Proteomes" id="UP000192917">
    <property type="component" value="Unassembled WGS sequence"/>
</dbReference>
<gene>
    <name evidence="1" type="ORF">SAMN05428998_1423</name>
</gene>
<dbReference type="RefSeq" id="WP_085126521.1">
    <property type="nucleotide sequence ID" value="NZ_FWZX01000042.1"/>
</dbReference>
<sequence>MSASPYRRFWFRFAPLDLPTPLNLGCGVTAIDDDDALSLLTRRVFADGTLPTVVECIRDVDICTLDPGHVLPNMGVVAWRGVWFPLGYKEPD</sequence>
<evidence type="ECO:0000313" key="2">
    <source>
        <dbReference type="Proteomes" id="UP000192917"/>
    </source>
</evidence>
<keyword evidence="2" id="KW-1185">Reference proteome</keyword>